<accession>W5TRQ0</accession>
<proteinExistence type="predicted"/>
<name>W5TRQ0_9NOCA</name>
<sequence length="103" mass="11318">MSGRISATVRGHWVNAWFLRLAARPVLLVDGHEHPARWDRATTLPVEAGTHTLAAGIRYRGTPWLLGVLDHEIQVGDDRTVHVTARNGALNSEPFHLTAVEPG</sequence>
<dbReference type="OrthoDB" id="128729at2"/>
<keyword evidence="2" id="KW-1185">Reference proteome</keyword>
<dbReference type="PATRIC" id="fig|1415166.3.peg.7036"/>
<dbReference type="RefSeq" id="WP_025352918.1">
    <property type="nucleotide sequence ID" value="NZ_CP006850.1"/>
</dbReference>
<dbReference type="Proteomes" id="UP000019150">
    <property type="component" value="Chromosome"/>
</dbReference>
<dbReference type="eggNOG" id="ENOG5031GHM">
    <property type="taxonomic scope" value="Bacteria"/>
</dbReference>
<dbReference type="EMBL" id="CP006850">
    <property type="protein sequence ID" value="AHH21618.1"/>
    <property type="molecule type" value="Genomic_DNA"/>
</dbReference>
<organism evidence="1 2">
    <name type="scientific">Nocardia nova SH22a</name>
    <dbReference type="NCBI Taxonomy" id="1415166"/>
    <lineage>
        <taxon>Bacteria</taxon>
        <taxon>Bacillati</taxon>
        <taxon>Actinomycetota</taxon>
        <taxon>Actinomycetes</taxon>
        <taxon>Mycobacteriales</taxon>
        <taxon>Nocardiaceae</taxon>
        <taxon>Nocardia</taxon>
    </lineage>
</organism>
<gene>
    <name evidence="1" type="ORF">NONO_c68510</name>
</gene>
<dbReference type="KEGG" id="nno:NONO_c68510"/>
<evidence type="ECO:0000313" key="2">
    <source>
        <dbReference type="Proteomes" id="UP000019150"/>
    </source>
</evidence>
<evidence type="ECO:0000313" key="1">
    <source>
        <dbReference type="EMBL" id="AHH21618.1"/>
    </source>
</evidence>
<dbReference type="HOGENOM" id="CLU_2260831_0_0_11"/>
<protein>
    <submittedName>
        <fullName evidence="1">Uncharacterized protein</fullName>
    </submittedName>
</protein>
<dbReference type="AlphaFoldDB" id="W5TRQ0"/>
<reference evidence="1 2" key="1">
    <citation type="journal article" date="2014" name="Appl. Environ. Microbiol.">
        <title>Insights into the Microbial Degradation of Rubber and Gutta-Percha by Analysis of the Complete Genome of Nocardia nova SH22a.</title>
        <authorList>
            <person name="Luo Q."/>
            <person name="Hiessl S."/>
            <person name="Poehlein A."/>
            <person name="Daniel R."/>
            <person name="Steinbuchel A."/>
        </authorList>
    </citation>
    <scope>NUCLEOTIDE SEQUENCE [LARGE SCALE GENOMIC DNA]</scope>
    <source>
        <strain evidence="1">SH22a</strain>
    </source>
</reference>